<feature type="non-terminal residue" evidence="2">
    <location>
        <position position="1"/>
    </location>
</feature>
<sequence length="801" mass="82312">DLTISVTTGFVSPSVCTKAAYIRTKPVVLNWEVYGFGGNFAWAPLGGAAGPTDQARSPNVVSFAPFTFDAETDYALRVTAAFQDTTPTALLPEVVFNLSFNPAPPPVAVIAGPTTATSSCAFSLSGAGSYDMGARDLEACVYDYSSLGYADCDAAIASFAAAGQVITCQYLESQVLWFCNGCECAGEEEGLYQTPMVTYAWSCVAVPDGVHSPVCPPLTSAMGASAERLTIDGGLLPPGTYEFHLVVGRSTAVDVSGTAVHTLVVGLSGPPPVEIAVPWSAMDQVSMQVGGFSSTTATLHGGAACPVSTSWFFAWALVSPSEAITVVTPGLNGSNGTSETLQEWSVEMLLDTQVQEADLGALATTTAGGIRDQLTAGQTYSLVLLILPQDSPPPEPVLQGLSTVSAYEALGVSAVFSAAFVADGTPTPGVVAVSPPSGFAVVTSFAISTVAWTDEEPSSLEYAIYRFPQSGPTESWVPPAIDFEDPQSKTYWSKLGGTLMQNFESSAVLTDIVLPTGIFFFLVRARDSLGAVGTATMPGVEVTVSEQELSPSDLSSAFDSAMTSGDPGAILGTLGAVTSATAAGGNETLKQLAVQESLNALTSVVGIFQPDSAGVTQLGSTISSMVSASSGSMSVDNLFAVLNVTSSVIGVVRGVGSSGMDGAGGSAMLSSLSSLNAASSPSSGARWGRTASRSFKEQQALANTAIEVANQLGTAVAEPMTAGTETTLDGTDASGTGAQMGVSKVVSLSAQSSAVSGLSWGGRRLSAPCTDIHIQQTRSAATRTRTRIPRWARCCRWRGVR</sequence>
<reference evidence="2" key="1">
    <citation type="submission" date="2023-10" db="EMBL/GenBank/DDBJ databases">
        <authorList>
            <person name="Chen Y."/>
            <person name="Shah S."/>
            <person name="Dougan E. K."/>
            <person name="Thang M."/>
            <person name="Chan C."/>
        </authorList>
    </citation>
    <scope>NUCLEOTIDE SEQUENCE [LARGE SCALE GENOMIC DNA]</scope>
</reference>
<dbReference type="Proteomes" id="UP001189429">
    <property type="component" value="Unassembled WGS sequence"/>
</dbReference>
<comment type="caution">
    <text evidence="2">The sequence shown here is derived from an EMBL/GenBank/DDBJ whole genome shotgun (WGS) entry which is preliminary data.</text>
</comment>
<dbReference type="EMBL" id="CAUYUJ010021099">
    <property type="protein sequence ID" value="CAK0902634.1"/>
    <property type="molecule type" value="Genomic_DNA"/>
</dbReference>
<dbReference type="InterPro" id="IPR002859">
    <property type="entry name" value="PKD/REJ-like"/>
</dbReference>
<dbReference type="Pfam" id="PF02010">
    <property type="entry name" value="REJ"/>
    <property type="match status" value="1"/>
</dbReference>
<feature type="domain" description="PKD/REJ-like" evidence="1">
    <location>
        <begin position="195"/>
        <end position="479"/>
    </location>
</feature>
<proteinExistence type="predicted"/>
<gene>
    <name evidence="2" type="ORF">PCOR1329_LOCUS79203</name>
</gene>
<evidence type="ECO:0000313" key="3">
    <source>
        <dbReference type="Proteomes" id="UP001189429"/>
    </source>
</evidence>
<evidence type="ECO:0000259" key="1">
    <source>
        <dbReference type="Pfam" id="PF02010"/>
    </source>
</evidence>
<keyword evidence="3" id="KW-1185">Reference proteome</keyword>
<name>A0ABN9XS47_9DINO</name>
<evidence type="ECO:0000313" key="2">
    <source>
        <dbReference type="EMBL" id="CAK0902634.1"/>
    </source>
</evidence>
<organism evidence="2 3">
    <name type="scientific">Prorocentrum cordatum</name>
    <dbReference type="NCBI Taxonomy" id="2364126"/>
    <lineage>
        <taxon>Eukaryota</taxon>
        <taxon>Sar</taxon>
        <taxon>Alveolata</taxon>
        <taxon>Dinophyceae</taxon>
        <taxon>Prorocentrales</taxon>
        <taxon>Prorocentraceae</taxon>
        <taxon>Prorocentrum</taxon>
    </lineage>
</organism>
<accession>A0ABN9XS47</accession>
<protein>
    <recommendedName>
        <fullName evidence="1">PKD/REJ-like domain-containing protein</fullName>
    </recommendedName>
</protein>